<feature type="region of interest" description="Disordered" evidence="1">
    <location>
        <begin position="721"/>
        <end position="780"/>
    </location>
</feature>
<dbReference type="InterPro" id="IPR013087">
    <property type="entry name" value="Znf_C2H2_type"/>
</dbReference>
<feature type="region of interest" description="Disordered" evidence="1">
    <location>
        <begin position="824"/>
        <end position="866"/>
    </location>
</feature>
<dbReference type="PROSITE" id="PS00028">
    <property type="entry name" value="ZINC_FINGER_C2H2_1"/>
    <property type="match status" value="1"/>
</dbReference>
<name>A0A8S1HMA7_9PELO</name>
<evidence type="ECO:0000256" key="1">
    <source>
        <dbReference type="SAM" id="MobiDB-lite"/>
    </source>
</evidence>
<feature type="domain" description="C2H2-type" evidence="2">
    <location>
        <begin position="337"/>
        <end position="358"/>
    </location>
</feature>
<evidence type="ECO:0000259" key="2">
    <source>
        <dbReference type="PROSITE" id="PS00028"/>
    </source>
</evidence>
<feature type="compositionally biased region" description="Low complexity" evidence="1">
    <location>
        <begin position="828"/>
        <end position="837"/>
    </location>
</feature>
<feature type="region of interest" description="Disordered" evidence="1">
    <location>
        <begin position="883"/>
        <end position="965"/>
    </location>
</feature>
<proteinExistence type="predicted"/>
<feature type="compositionally biased region" description="Basic residues" evidence="1">
    <location>
        <begin position="947"/>
        <end position="957"/>
    </location>
</feature>
<reference evidence="3" key="1">
    <citation type="submission" date="2020-10" db="EMBL/GenBank/DDBJ databases">
        <authorList>
            <person name="Kikuchi T."/>
        </authorList>
    </citation>
    <scope>NUCLEOTIDE SEQUENCE</scope>
    <source>
        <strain evidence="3">NKZ352</strain>
    </source>
</reference>
<protein>
    <recommendedName>
        <fullName evidence="2">C2H2-type domain-containing protein</fullName>
    </recommendedName>
</protein>
<dbReference type="OrthoDB" id="5803649at2759"/>
<comment type="caution">
    <text evidence="3">The sequence shown here is derived from an EMBL/GenBank/DDBJ whole genome shotgun (WGS) entry which is preliminary data.</text>
</comment>
<dbReference type="AlphaFoldDB" id="A0A8S1HMA7"/>
<keyword evidence="4" id="KW-1185">Reference proteome</keyword>
<dbReference type="InterPro" id="IPR052797">
    <property type="entry name" value="RegFact_GeneExpr_CellDeath"/>
</dbReference>
<evidence type="ECO:0000313" key="4">
    <source>
        <dbReference type="Proteomes" id="UP000835052"/>
    </source>
</evidence>
<accession>A0A8S1HMA7</accession>
<organism evidence="3 4">
    <name type="scientific">Caenorhabditis auriculariae</name>
    <dbReference type="NCBI Taxonomy" id="2777116"/>
    <lineage>
        <taxon>Eukaryota</taxon>
        <taxon>Metazoa</taxon>
        <taxon>Ecdysozoa</taxon>
        <taxon>Nematoda</taxon>
        <taxon>Chromadorea</taxon>
        <taxon>Rhabditida</taxon>
        <taxon>Rhabditina</taxon>
        <taxon>Rhabditomorpha</taxon>
        <taxon>Rhabditoidea</taxon>
        <taxon>Rhabditidae</taxon>
        <taxon>Peloderinae</taxon>
        <taxon>Caenorhabditis</taxon>
    </lineage>
</organism>
<dbReference type="Proteomes" id="UP000835052">
    <property type="component" value="Unassembled WGS sequence"/>
</dbReference>
<feature type="compositionally biased region" description="Low complexity" evidence="1">
    <location>
        <begin position="922"/>
        <end position="931"/>
    </location>
</feature>
<dbReference type="PANTHER" id="PTHR33936:SF15">
    <property type="entry name" value="C2H2-TYPE DOMAIN-CONTAINING PROTEIN"/>
    <property type="match status" value="1"/>
</dbReference>
<gene>
    <name evidence="3" type="ORF">CAUJ_LOCUS10219</name>
</gene>
<dbReference type="EMBL" id="CAJGYM010000043">
    <property type="protein sequence ID" value="CAD6194300.1"/>
    <property type="molecule type" value="Genomic_DNA"/>
</dbReference>
<dbReference type="PANTHER" id="PTHR33936">
    <property type="entry name" value="PROTEIN CBG17840"/>
    <property type="match status" value="1"/>
</dbReference>
<feature type="compositionally biased region" description="Low complexity" evidence="1">
    <location>
        <begin position="762"/>
        <end position="772"/>
    </location>
</feature>
<feature type="compositionally biased region" description="Acidic residues" evidence="1">
    <location>
        <begin position="932"/>
        <end position="942"/>
    </location>
</feature>
<evidence type="ECO:0000313" key="3">
    <source>
        <dbReference type="EMBL" id="CAD6194300.1"/>
    </source>
</evidence>
<sequence>MSSDVIIDGTIIDEAIMDESQIIEQEEDIPHDGHIEEDVEDDLHHEMRHLSHQEDVMEASHHKNHVSTIHYVEEEEEYEEDVDDYEVIDDPHNAAHYKKKALYHTIHTEESSSMQMNSGHPFITTYKHSSPSYVVPSSPVHYSDQPKHLSYGRQQSYSRRAPPMQSKHQQQLMANWQRDQKRRMDILEIMDALPPQYHDRYRRMFAKQGVLLDDKPKSHYLKEDFAKRRSTSQVRSGSEQFKAYGVPIKSKYRALMEKVSKGYPAVEEDYEAILEEKEEIIKQPTARMNNMRRKYDENLRYCVGCKMELRRSVYYHHARMIREHGACNLFTPQRFPCNVCDERLGTLEKLCSHLEQIHGAPTKIKTKIFDDEEGFQAFRLELEGRGGNFRMARGNKKNKKGVVQYFRCNRTLTQPKTEEELPSKAYAKPVRKRGELFERPYGVKQIIRTEQSCTAFFIKAFLPDGRIEVRYCDFHLHEDERLRLPEPVRERILEMSQKNLPHAVIIMVIKEEIHQYAKRGSANERRINDIKAQDVRQILAAYHRQERNAKKNPAIKPRKRRGLAALNPTLEFDQKTLDEGARKKLDTEKRVVFECIRERVIYLQKFFKEFDPSSYQKPDELVFNSLFASVNALVTDLKPPKKVNKLLDYDLAHNAEEVDTTHFGYEPENYILDDDDDLDEQQGGVPVTYDVIVDGYQYMPETDNGESVVVYYDTQVSAKDQEMAHSAASPLPEAETSYSAETTAEIDPSHEIPSSSHEEAPETTYETVQQTEELNEVEVVDTPKEYEVYEEHQTRNIKSLPDGSGYVLDDGGMLTEVAYEVEPEAEPTAEPLPELVVSVPESTTEKQTRKNARGKGLLSANQASAKPKYPVALIKQRVPHQTSFVLYSPRGRKRRQNGTRATQVQETEEFEKAAPPPEEQQNEPLEAAPAPEENDPAVDSETEPPKAKRTRSGRIVKAKQLADYE</sequence>